<comment type="caution">
    <text evidence="7">The sequence shown here is derived from an EMBL/GenBank/DDBJ whole genome shotgun (WGS) entry which is preliminary data.</text>
</comment>
<protein>
    <recommendedName>
        <fullName evidence="9">Lysine transporter LysE</fullName>
    </recommendedName>
</protein>
<organism evidence="7 8">
    <name type="scientific">Virgibacillus profundi</name>
    <dbReference type="NCBI Taxonomy" id="2024555"/>
    <lineage>
        <taxon>Bacteria</taxon>
        <taxon>Bacillati</taxon>
        <taxon>Bacillota</taxon>
        <taxon>Bacilli</taxon>
        <taxon>Bacillales</taxon>
        <taxon>Bacillaceae</taxon>
        <taxon>Virgibacillus</taxon>
    </lineage>
</organism>
<dbReference type="GO" id="GO:0005886">
    <property type="term" value="C:plasma membrane"/>
    <property type="evidence" value="ECO:0007669"/>
    <property type="project" value="UniProtKB-SubCell"/>
</dbReference>
<feature type="transmembrane region" description="Helical" evidence="6">
    <location>
        <begin position="186"/>
        <end position="206"/>
    </location>
</feature>
<sequence>MIMALFISGFLIGLSLVLQLGTGNLGLIRTGIKKGFFPAFIFSLGCAVGDGVYALLSVLGVALLLESSFIFQIILWIGGTGMLCYLTFQAFKDSVAPAELDLNEKGIEKKSLWAFFFTGFWLVVSSPTGLVWFATVAGSVVSSTIGNSENQSLLPFILGFVTVSIVWGAVLSYVSSVGGKMMGNKMVRLFSLVSGVLFLYFAYYVFSSGIKNIL</sequence>
<evidence type="ECO:0000256" key="5">
    <source>
        <dbReference type="ARBA" id="ARBA00023136"/>
    </source>
</evidence>
<keyword evidence="4 6" id="KW-1133">Transmembrane helix</keyword>
<keyword evidence="5 6" id="KW-0472">Membrane</keyword>
<feature type="transmembrane region" description="Helical" evidence="6">
    <location>
        <begin position="112"/>
        <end position="133"/>
    </location>
</feature>
<dbReference type="GO" id="GO:0015171">
    <property type="term" value="F:amino acid transmembrane transporter activity"/>
    <property type="evidence" value="ECO:0007669"/>
    <property type="project" value="TreeGrafter"/>
</dbReference>
<accession>A0A2A2IDB7</accession>
<gene>
    <name evidence="7" type="ORF">CIL05_12045</name>
</gene>
<name>A0A2A2IDB7_9BACI</name>
<evidence type="ECO:0000256" key="1">
    <source>
        <dbReference type="ARBA" id="ARBA00004651"/>
    </source>
</evidence>
<dbReference type="EMBL" id="NPOA01000008">
    <property type="protein sequence ID" value="PAV29130.1"/>
    <property type="molecule type" value="Genomic_DNA"/>
</dbReference>
<evidence type="ECO:0000256" key="6">
    <source>
        <dbReference type="SAM" id="Phobius"/>
    </source>
</evidence>
<keyword evidence="8" id="KW-1185">Reference proteome</keyword>
<keyword evidence="3 6" id="KW-0812">Transmembrane</keyword>
<comment type="subcellular location">
    <subcellularLocation>
        <location evidence="1">Cell membrane</location>
        <topology evidence="1">Multi-pass membrane protein</topology>
    </subcellularLocation>
</comment>
<dbReference type="InterPro" id="IPR001123">
    <property type="entry name" value="LeuE-type"/>
</dbReference>
<dbReference type="PANTHER" id="PTHR30086">
    <property type="entry name" value="ARGININE EXPORTER PROTEIN ARGO"/>
    <property type="match status" value="1"/>
</dbReference>
<evidence type="ECO:0000256" key="2">
    <source>
        <dbReference type="ARBA" id="ARBA00022475"/>
    </source>
</evidence>
<feature type="transmembrane region" description="Helical" evidence="6">
    <location>
        <begin position="39"/>
        <end position="63"/>
    </location>
</feature>
<dbReference type="Pfam" id="PF01810">
    <property type="entry name" value="LysE"/>
    <property type="match status" value="1"/>
</dbReference>
<dbReference type="Proteomes" id="UP000218887">
    <property type="component" value="Unassembled WGS sequence"/>
</dbReference>
<evidence type="ECO:0000256" key="4">
    <source>
        <dbReference type="ARBA" id="ARBA00022989"/>
    </source>
</evidence>
<dbReference type="PANTHER" id="PTHR30086:SF20">
    <property type="entry name" value="ARGININE EXPORTER PROTEIN ARGO-RELATED"/>
    <property type="match status" value="1"/>
</dbReference>
<feature type="transmembrane region" description="Helical" evidence="6">
    <location>
        <begin position="153"/>
        <end position="174"/>
    </location>
</feature>
<evidence type="ECO:0000256" key="3">
    <source>
        <dbReference type="ARBA" id="ARBA00022692"/>
    </source>
</evidence>
<evidence type="ECO:0000313" key="7">
    <source>
        <dbReference type="EMBL" id="PAV29130.1"/>
    </source>
</evidence>
<feature type="transmembrane region" description="Helical" evidence="6">
    <location>
        <begin position="6"/>
        <end position="27"/>
    </location>
</feature>
<evidence type="ECO:0008006" key="9">
    <source>
        <dbReference type="Google" id="ProtNLM"/>
    </source>
</evidence>
<evidence type="ECO:0000313" key="8">
    <source>
        <dbReference type="Proteomes" id="UP000218887"/>
    </source>
</evidence>
<proteinExistence type="predicted"/>
<reference evidence="7 8" key="1">
    <citation type="submission" date="2017-08" db="EMBL/GenBank/DDBJ databases">
        <title>Virgibacillus indicus sp. nov. and Virgibacillus profoundi sp. nov, two moderately halophilic bacteria isolated from marine sediment by using the Microfluidic Streak Plate.</title>
        <authorList>
            <person name="Xu B."/>
            <person name="Hu B."/>
            <person name="Wang J."/>
            <person name="Zhu Y."/>
            <person name="Huang L."/>
            <person name="Du W."/>
            <person name="Huang Y."/>
        </authorList>
    </citation>
    <scope>NUCLEOTIDE SEQUENCE [LARGE SCALE GENOMIC DNA]</scope>
    <source>
        <strain evidence="7 8">IO3-P3-H5</strain>
    </source>
</reference>
<keyword evidence="2" id="KW-1003">Cell membrane</keyword>
<dbReference type="AlphaFoldDB" id="A0A2A2IDB7"/>
<feature type="transmembrane region" description="Helical" evidence="6">
    <location>
        <begin position="69"/>
        <end position="91"/>
    </location>
</feature>